<dbReference type="Proteomes" id="UP000002695">
    <property type="component" value="Chromosome"/>
</dbReference>
<keyword evidence="1" id="KW-1133">Transmembrane helix</keyword>
<accession>A0A0F6AYY8</accession>
<name>A0A0F6AYY8_SALT1</name>
<dbReference type="HOGENOM" id="CLU_220483_0_0_6"/>
<organism evidence="2 3">
    <name type="scientific">Salmonella typhimurium (strain 14028s / SGSC 2262)</name>
    <dbReference type="NCBI Taxonomy" id="588858"/>
    <lineage>
        <taxon>Bacteria</taxon>
        <taxon>Pseudomonadati</taxon>
        <taxon>Pseudomonadota</taxon>
        <taxon>Gammaproteobacteria</taxon>
        <taxon>Enterobacterales</taxon>
        <taxon>Enterobacteriaceae</taxon>
        <taxon>Salmonella</taxon>
    </lineage>
</organism>
<keyword evidence="3" id="KW-1185">Reference proteome</keyword>
<evidence type="ECO:0000256" key="1">
    <source>
        <dbReference type="SAM" id="Phobius"/>
    </source>
</evidence>
<sequence>MCTGMFHASVKTMSYIIGMIFSLRYMFSQGIAPWIEKEML</sequence>
<dbReference type="KEGG" id="seo:STM14_965"/>
<evidence type="ECO:0000313" key="3">
    <source>
        <dbReference type="Proteomes" id="UP000002695"/>
    </source>
</evidence>
<proteinExistence type="predicted"/>
<reference evidence="2 3" key="1">
    <citation type="journal article" date="2010" name="J. Bacteriol.">
        <title>Short-term signatures of evolutionary change in the Salmonella enterica serovar typhimurium 14028 genome.</title>
        <authorList>
            <person name="Jarvik T."/>
            <person name="Smillie C."/>
            <person name="Groisman E.A."/>
            <person name="Ochman H."/>
        </authorList>
    </citation>
    <scope>NUCLEOTIDE SEQUENCE [LARGE SCALE GENOMIC DNA]</scope>
    <source>
        <strain evidence="3">14028s / SGSC 2262</strain>
    </source>
</reference>
<dbReference type="AlphaFoldDB" id="A0A0F6AYY8"/>
<dbReference type="EMBL" id="CP001363">
    <property type="protein sequence ID" value="ACY87462.1"/>
    <property type="molecule type" value="Genomic_DNA"/>
</dbReference>
<evidence type="ECO:0000313" key="2">
    <source>
        <dbReference type="EMBL" id="ACY87462.1"/>
    </source>
</evidence>
<feature type="transmembrane region" description="Helical" evidence="1">
    <location>
        <begin position="12"/>
        <end position="35"/>
    </location>
</feature>
<keyword evidence="1" id="KW-0472">Membrane</keyword>
<protein>
    <submittedName>
        <fullName evidence="2">Uncharacterized protein</fullName>
    </submittedName>
</protein>
<keyword evidence="1" id="KW-0812">Transmembrane</keyword>
<gene>
    <name evidence="2" type="ordered locus">STM14_965</name>
</gene>